<dbReference type="GO" id="GO:0035269">
    <property type="term" value="P:protein O-linked glycosylation via mannose"/>
    <property type="evidence" value="ECO:0007669"/>
    <property type="project" value="TreeGrafter"/>
</dbReference>
<comment type="similarity">
    <text evidence="1">Belongs to the glycosyltransferase 2 family.</text>
</comment>
<dbReference type="GO" id="GO:0006506">
    <property type="term" value="P:GPI anchor biosynthetic process"/>
    <property type="evidence" value="ECO:0007669"/>
    <property type="project" value="TreeGrafter"/>
</dbReference>
<sequence>MVICLSTEISLVAATLNEIGNIATFLDKVEKELIYYNFEIIIVDDNSSDGTKEYLAERSLKDKNLHVIENPYRVGMLGSLKMGINSAKGKYCIVMDADLQHPPEAILSIIERLNHGCDIVVGSRYVNGGSAGDRNSYRALLSIGAQYLSYLFLRSARSTTDPMSGFFGFQTSMNHDFSYKNRFKLTDMGAKILLLLLAENQNCNVCDVGYVFRSRERGKSKIVSGMSFLERYMSELLDAMIVERQWKNRGC</sequence>
<protein>
    <submittedName>
        <fullName evidence="5">Dolichol-phosphate mannosyltransferase</fullName>
    </submittedName>
</protein>
<evidence type="ECO:0000256" key="1">
    <source>
        <dbReference type="ARBA" id="ARBA00006739"/>
    </source>
</evidence>
<dbReference type="GeneID" id="1441960"/>
<evidence type="ECO:0000256" key="3">
    <source>
        <dbReference type="ARBA" id="ARBA00022679"/>
    </source>
</evidence>
<dbReference type="PaxDb" id="273116-14325085"/>
<dbReference type="EMBL" id="BA000011">
    <property type="protein sequence ID" value="BAB60010.1"/>
    <property type="molecule type" value="Genomic_DNA"/>
</dbReference>
<dbReference type="KEGG" id="tvo:TVG0887952"/>
<dbReference type="GO" id="GO:0016020">
    <property type="term" value="C:membrane"/>
    <property type="evidence" value="ECO:0007669"/>
    <property type="project" value="GOC"/>
</dbReference>
<dbReference type="Proteomes" id="UP000001017">
    <property type="component" value="Chromosome"/>
</dbReference>
<gene>
    <name evidence="5" type="ORF">TVG0887952</name>
</gene>
<evidence type="ECO:0000256" key="2">
    <source>
        <dbReference type="ARBA" id="ARBA00022676"/>
    </source>
</evidence>
<accession>Q97AE2</accession>
<evidence type="ECO:0000313" key="5">
    <source>
        <dbReference type="EMBL" id="BAB60010.1"/>
    </source>
</evidence>
<dbReference type="InterPro" id="IPR001173">
    <property type="entry name" value="Glyco_trans_2-like"/>
</dbReference>
<dbReference type="PANTHER" id="PTHR43398">
    <property type="entry name" value="DOLICHOL-PHOSPHATE MANNOSYLTRANSFERASE SUBUNIT 1"/>
    <property type="match status" value="1"/>
</dbReference>
<name>Q97AE2_THEVO</name>
<dbReference type="eggNOG" id="arCOG00895">
    <property type="taxonomic scope" value="Archaea"/>
</dbReference>
<dbReference type="Gene3D" id="3.90.550.10">
    <property type="entry name" value="Spore Coat Polysaccharide Biosynthesis Protein SpsA, Chain A"/>
    <property type="match status" value="1"/>
</dbReference>
<dbReference type="PhylomeDB" id="Q97AE2"/>
<feature type="domain" description="Glycosyltransferase 2-like" evidence="4">
    <location>
        <begin position="10"/>
        <end position="170"/>
    </location>
</feature>
<keyword evidence="6" id="KW-1185">Reference proteome</keyword>
<dbReference type="AlphaFoldDB" id="Q97AE2"/>
<dbReference type="InterPro" id="IPR039528">
    <property type="entry name" value="DPM1-like"/>
</dbReference>
<dbReference type="SUPFAM" id="SSF53448">
    <property type="entry name" value="Nucleotide-diphospho-sugar transferases"/>
    <property type="match status" value="1"/>
</dbReference>
<dbReference type="CAZy" id="GT2">
    <property type="family name" value="Glycosyltransferase Family 2"/>
</dbReference>
<dbReference type="HOGENOM" id="CLU_033536_13_1_2"/>
<keyword evidence="3" id="KW-0808">Transferase</keyword>
<dbReference type="GO" id="GO:0004582">
    <property type="term" value="F:dolichyl-phosphate beta-D-mannosyltransferase activity"/>
    <property type="evidence" value="ECO:0007669"/>
    <property type="project" value="InterPro"/>
</dbReference>
<dbReference type="PANTHER" id="PTHR43398:SF1">
    <property type="entry name" value="DOLICHOL-PHOSPHATE MANNOSYLTRANSFERASE SUBUNIT 1"/>
    <property type="match status" value="1"/>
</dbReference>
<dbReference type="STRING" id="273116.gene:9381660"/>
<evidence type="ECO:0000313" key="6">
    <source>
        <dbReference type="Proteomes" id="UP000001017"/>
    </source>
</evidence>
<organism evidence="5 6">
    <name type="scientific">Thermoplasma volcanium (strain ATCC 51530 / DSM 4299 / JCM 9571 / NBRC 15438 / GSS1)</name>
    <dbReference type="NCBI Taxonomy" id="273116"/>
    <lineage>
        <taxon>Archaea</taxon>
        <taxon>Methanobacteriati</taxon>
        <taxon>Thermoplasmatota</taxon>
        <taxon>Thermoplasmata</taxon>
        <taxon>Thermoplasmatales</taxon>
        <taxon>Thermoplasmataceae</taxon>
        <taxon>Thermoplasma</taxon>
    </lineage>
</organism>
<evidence type="ECO:0000259" key="4">
    <source>
        <dbReference type="Pfam" id="PF00535"/>
    </source>
</evidence>
<reference evidence="5 6" key="1">
    <citation type="journal article" date="1999" name="Proc. Jpn. Acad.">
        <title>Determination of the complete genomic DNA sequence of Thermoplasma volvanium GSS1.</title>
        <authorList>
            <person name="Kawashima T."/>
            <person name="Yamamoto Y."/>
            <person name="Aramaki H."/>
            <person name="Nunoshiba T."/>
            <person name="Kawamoto T."/>
            <person name="Watanabe K."/>
            <person name="Yamazaki M."/>
            <person name="Kanehori K."/>
            <person name="Amano N."/>
            <person name="Ohya Y."/>
            <person name="Makino K."/>
            <person name="Suzuki M."/>
        </authorList>
    </citation>
    <scope>NUCLEOTIDE SEQUENCE [LARGE SCALE GENOMIC DNA]</scope>
    <source>
        <strain evidence="6">ATCC 51530 / DSM 4299 / JCM 9571 / NBRC 15438 / GSS1</strain>
    </source>
</reference>
<dbReference type="GO" id="GO:0006488">
    <property type="term" value="P:dolichol-linked oligosaccharide biosynthetic process"/>
    <property type="evidence" value="ECO:0007669"/>
    <property type="project" value="TreeGrafter"/>
</dbReference>
<keyword evidence="2 5" id="KW-0328">Glycosyltransferase</keyword>
<dbReference type="InterPro" id="IPR029044">
    <property type="entry name" value="Nucleotide-diphossugar_trans"/>
</dbReference>
<reference evidence="5 6" key="2">
    <citation type="journal article" date="2000" name="Proc. Natl. Acad. Sci. U.S.A.">
        <title>Archaeal adaptation to higher temperatures revealed by genomic sequence of Thermoplasma volcanium.</title>
        <authorList>
            <person name="Kawashima T."/>
            <person name="Amano N."/>
            <person name="Koike H."/>
            <person name="Makino S."/>
            <person name="Higuchi S."/>
            <person name="Kawashima-Ohya Y."/>
            <person name="Watanabe K."/>
            <person name="Yamazaki M."/>
            <person name="Kanehori K."/>
            <person name="Kawamoto T."/>
            <person name="Nunoshiba T."/>
            <person name="Yamamoto Y."/>
            <person name="Aramaki H."/>
            <person name="Makino K."/>
            <person name="Suzuki M."/>
        </authorList>
    </citation>
    <scope>NUCLEOTIDE SEQUENCE [LARGE SCALE GENOMIC DNA]</scope>
    <source>
        <strain evidence="6">ATCC 51530 / DSM 4299 / JCM 9571 / NBRC 15438 / GSS1</strain>
    </source>
</reference>
<dbReference type="Pfam" id="PF00535">
    <property type="entry name" value="Glycos_transf_2"/>
    <property type="match status" value="1"/>
</dbReference>
<dbReference type="RefSeq" id="WP_241760251.1">
    <property type="nucleotide sequence ID" value="NC_002689.2"/>
</dbReference>
<proteinExistence type="inferred from homology"/>